<dbReference type="InterPro" id="IPR029063">
    <property type="entry name" value="SAM-dependent_MTases_sf"/>
</dbReference>
<dbReference type="PATRIC" id="fig|1618655.3.peg.607"/>
<evidence type="ECO:0000259" key="1">
    <source>
        <dbReference type="Pfam" id="PF05050"/>
    </source>
</evidence>
<dbReference type="EMBL" id="LCOK01000034">
    <property type="protein sequence ID" value="KKU76055.1"/>
    <property type="molecule type" value="Genomic_DNA"/>
</dbReference>
<comment type="caution">
    <text evidence="2">The sequence shown here is derived from an EMBL/GenBank/DDBJ whole genome shotgun (WGS) entry which is preliminary data.</text>
</comment>
<dbReference type="AlphaFoldDB" id="A0A0G1W180"/>
<dbReference type="Gene3D" id="3.40.50.150">
    <property type="entry name" value="Vaccinia Virus protein VP39"/>
    <property type="match status" value="1"/>
</dbReference>
<dbReference type="NCBIfam" id="TIGR01444">
    <property type="entry name" value="fkbM_fam"/>
    <property type="match status" value="1"/>
</dbReference>
<gene>
    <name evidence="2" type="ORF">UY02_C0034G0011</name>
</gene>
<dbReference type="InterPro" id="IPR052514">
    <property type="entry name" value="SAM-dependent_MTase"/>
</dbReference>
<evidence type="ECO:0000313" key="2">
    <source>
        <dbReference type="EMBL" id="KKU76055.1"/>
    </source>
</evidence>
<protein>
    <submittedName>
        <fullName evidence="2">SAM-dependent methyltransferase</fullName>
    </submittedName>
</protein>
<feature type="domain" description="Methyltransferase FkbM" evidence="1">
    <location>
        <begin position="92"/>
        <end position="254"/>
    </location>
</feature>
<dbReference type="PANTHER" id="PTHR34203:SF15">
    <property type="entry name" value="SLL1173 PROTEIN"/>
    <property type="match status" value="1"/>
</dbReference>
<dbReference type="PANTHER" id="PTHR34203">
    <property type="entry name" value="METHYLTRANSFERASE, FKBM FAMILY PROTEIN"/>
    <property type="match status" value="1"/>
</dbReference>
<dbReference type="Pfam" id="PF05050">
    <property type="entry name" value="Methyltransf_21"/>
    <property type="match status" value="1"/>
</dbReference>
<dbReference type="GO" id="GO:0032259">
    <property type="term" value="P:methylation"/>
    <property type="evidence" value="ECO:0007669"/>
    <property type="project" value="UniProtKB-KW"/>
</dbReference>
<organism evidence="2 3">
    <name type="scientific">Candidatus Giovannonibacteria bacterium GW2011_GWB1_47_6b</name>
    <dbReference type="NCBI Taxonomy" id="1618655"/>
    <lineage>
        <taxon>Bacteria</taxon>
        <taxon>Candidatus Giovannoniibacteriota</taxon>
    </lineage>
</organism>
<keyword evidence="2" id="KW-0489">Methyltransferase</keyword>
<accession>A0A0G1W180</accession>
<name>A0A0G1W180_9BACT</name>
<proteinExistence type="predicted"/>
<evidence type="ECO:0000313" key="3">
    <source>
        <dbReference type="Proteomes" id="UP000034682"/>
    </source>
</evidence>
<dbReference type="Proteomes" id="UP000034682">
    <property type="component" value="Unassembled WGS sequence"/>
</dbReference>
<keyword evidence="2" id="KW-0808">Transferase</keyword>
<dbReference type="SUPFAM" id="SSF53335">
    <property type="entry name" value="S-adenosyl-L-methionine-dependent methyltransferases"/>
    <property type="match status" value="1"/>
</dbReference>
<sequence>MYRILYRKTIAAINFVKIFFRSLMFWPPGTWFRFWFTFPAEQIVPLGILTATIRTSSPTAKVVDLYMAVSCIVDQQYLPADFLVHESDTVIDIGAHIGSFTLLAAQRAARGRVLSYEPDPSNYSQLVKNINVNGQRNVTPIQMAVSAEKKILPFQKDTINSAESSLYKKGSETIAVPSTTLNDIFLDNKIEHCDFLKIDCEGAEYEILFSAPKELFSKIEKIVMECHTPQFFGIENPAYSYDSMIALLKNLGYKTRIIHENAMHNLIFAKR</sequence>
<dbReference type="GO" id="GO:0008168">
    <property type="term" value="F:methyltransferase activity"/>
    <property type="evidence" value="ECO:0007669"/>
    <property type="project" value="UniProtKB-KW"/>
</dbReference>
<reference evidence="2 3" key="1">
    <citation type="journal article" date="2015" name="Nature">
        <title>rRNA introns, odd ribosomes, and small enigmatic genomes across a large radiation of phyla.</title>
        <authorList>
            <person name="Brown C.T."/>
            <person name="Hug L.A."/>
            <person name="Thomas B.C."/>
            <person name="Sharon I."/>
            <person name="Castelle C.J."/>
            <person name="Singh A."/>
            <person name="Wilkins M.J."/>
            <person name="Williams K.H."/>
            <person name="Banfield J.F."/>
        </authorList>
    </citation>
    <scope>NUCLEOTIDE SEQUENCE [LARGE SCALE GENOMIC DNA]</scope>
</reference>
<dbReference type="InterPro" id="IPR006342">
    <property type="entry name" value="FkbM_mtfrase"/>
</dbReference>